<sequence length="62" mass="6721">MEGDNMNQIKWSYLILAFIAALSIASFGIAVAERSILIAVCCVLVLGFSFAAARRLRGRSSQ</sequence>
<keyword evidence="1" id="KW-1133">Transmembrane helix</keyword>
<feature type="transmembrane region" description="Helical" evidence="1">
    <location>
        <begin position="36"/>
        <end position="53"/>
    </location>
</feature>
<keyword evidence="1" id="KW-0472">Membrane</keyword>
<dbReference type="RefSeq" id="WP_380713187.1">
    <property type="nucleotide sequence ID" value="NZ_JBHUML010000002.1"/>
</dbReference>
<gene>
    <name evidence="2" type="ORF">ACFSUB_05680</name>
</gene>
<reference evidence="3" key="1">
    <citation type="journal article" date="2019" name="Int. J. Syst. Evol. Microbiol.">
        <title>The Global Catalogue of Microorganisms (GCM) 10K type strain sequencing project: providing services to taxonomists for standard genome sequencing and annotation.</title>
        <authorList>
            <consortium name="The Broad Institute Genomics Platform"/>
            <consortium name="The Broad Institute Genome Sequencing Center for Infectious Disease"/>
            <person name="Wu L."/>
            <person name="Ma J."/>
        </authorList>
    </citation>
    <scope>NUCLEOTIDE SEQUENCE [LARGE SCALE GENOMIC DNA]</scope>
    <source>
        <strain evidence="3">KCTC 33792</strain>
    </source>
</reference>
<keyword evidence="3" id="KW-1185">Reference proteome</keyword>
<accession>A0ABW5SZ18</accession>
<feature type="transmembrane region" description="Helical" evidence="1">
    <location>
        <begin position="12"/>
        <end position="30"/>
    </location>
</feature>
<comment type="caution">
    <text evidence="2">The sequence shown here is derived from an EMBL/GenBank/DDBJ whole genome shotgun (WGS) entry which is preliminary data.</text>
</comment>
<dbReference type="Proteomes" id="UP001597520">
    <property type="component" value="Unassembled WGS sequence"/>
</dbReference>
<dbReference type="EMBL" id="JBHUML010000002">
    <property type="protein sequence ID" value="MFD2704951.1"/>
    <property type="molecule type" value="Genomic_DNA"/>
</dbReference>
<dbReference type="InterPro" id="IPR035211">
    <property type="entry name" value="DUF5325"/>
</dbReference>
<proteinExistence type="predicted"/>
<keyword evidence="1" id="KW-0812">Transmembrane</keyword>
<organism evidence="2 3">
    <name type="scientific">Salibacterium lacus</name>
    <dbReference type="NCBI Taxonomy" id="1898109"/>
    <lineage>
        <taxon>Bacteria</taxon>
        <taxon>Bacillati</taxon>
        <taxon>Bacillota</taxon>
        <taxon>Bacilli</taxon>
        <taxon>Bacillales</taxon>
        <taxon>Bacillaceae</taxon>
    </lineage>
</organism>
<evidence type="ECO:0000313" key="3">
    <source>
        <dbReference type="Proteomes" id="UP001597520"/>
    </source>
</evidence>
<evidence type="ECO:0000256" key="1">
    <source>
        <dbReference type="SAM" id="Phobius"/>
    </source>
</evidence>
<protein>
    <submittedName>
        <fullName evidence="2">DUF5325 family protein</fullName>
    </submittedName>
</protein>
<evidence type="ECO:0000313" key="2">
    <source>
        <dbReference type="EMBL" id="MFD2704951.1"/>
    </source>
</evidence>
<dbReference type="Pfam" id="PF17259">
    <property type="entry name" value="DUF5325"/>
    <property type="match status" value="1"/>
</dbReference>
<name>A0ABW5SZ18_9BACI</name>